<gene>
    <name evidence="4" type="ORF">C1SCF055_LOCUS5766</name>
</gene>
<reference evidence="5" key="2">
    <citation type="submission" date="2024-04" db="EMBL/GenBank/DDBJ databases">
        <authorList>
            <person name="Chen Y."/>
            <person name="Shah S."/>
            <person name="Dougan E. K."/>
            <person name="Thang M."/>
            <person name="Chan C."/>
        </authorList>
    </citation>
    <scope>NUCLEOTIDE SEQUENCE [LARGE SCALE GENOMIC DNA]</scope>
</reference>
<name>A0A9P1BQK2_9DINO</name>
<protein>
    <submittedName>
        <fullName evidence="6">EF-hand domain-containing protein</fullName>
    </submittedName>
</protein>
<dbReference type="InterPro" id="IPR018247">
    <property type="entry name" value="EF_Hand_1_Ca_BS"/>
</dbReference>
<dbReference type="InterPro" id="IPR011992">
    <property type="entry name" value="EF-hand-dom_pair"/>
</dbReference>
<dbReference type="OrthoDB" id="191686at2759"/>
<dbReference type="EMBL" id="CAMXCT010000357">
    <property type="protein sequence ID" value="CAI3977641.1"/>
    <property type="molecule type" value="Genomic_DNA"/>
</dbReference>
<feature type="domain" description="EF-hand" evidence="3">
    <location>
        <begin position="29"/>
        <end position="64"/>
    </location>
</feature>
<dbReference type="Proteomes" id="UP001152797">
    <property type="component" value="Unassembled WGS sequence"/>
</dbReference>
<keyword evidence="7" id="KW-1185">Reference proteome</keyword>
<dbReference type="EMBL" id="CAMXCT030000357">
    <property type="protein sequence ID" value="CAL4764953.1"/>
    <property type="molecule type" value="Genomic_DNA"/>
</dbReference>
<dbReference type="InterPro" id="IPR002048">
    <property type="entry name" value="EF_hand_dom"/>
</dbReference>
<dbReference type="AlphaFoldDB" id="A0A9P1BQK2"/>
<evidence type="ECO:0000313" key="4">
    <source>
        <dbReference type="EMBL" id="CAI3977641.1"/>
    </source>
</evidence>
<dbReference type="EMBL" id="CAMXCT020000357">
    <property type="protein sequence ID" value="CAL1131016.1"/>
    <property type="molecule type" value="Genomic_DNA"/>
</dbReference>
<evidence type="ECO:0000313" key="6">
    <source>
        <dbReference type="EMBL" id="CAL4764953.1"/>
    </source>
</evidence>
<organism evidence="4">
    <name type="scientific">Cladocopium goreaui</name>
    <dbReference type="NCBI Taxonomy" id="2562237"/>
    <lineage>
        <taxon>Eukaryota</taxon>
        <taxon>Sar</taxon>
        <taxon>Alveolata</taxon>
        <taxon>Dinophyceae</taxon>
        <taxon>Suessiales</taxon>
        <taxon>Symbiodiniaceae</taxon>
        <taxon>Cladocopium</taxon>
    </lineage>
</organism>
<proteinExistence type="predicted"/>
<reference evidence="4" key="1">
    <citation type="submission" date="2022-10" db="EMBL/GenBank/DDBJ databases">
        <authorList>
            <person name="Chen Y."/>
            <person name="Dougan E. K."/>
            <person name="Chan C."/>
            <person name="Rhodes N."/>
            <person name="Thang M."/>
        </authorList>
    </citation>
    <scope>NUCLEOTIDE SEQUENCE</scope>
</reference>
<dbReference type="PROSITE" id="PS50222">
    <property type="entry name" value="EF_HAND_2"/>
    <property type="match status" value="1"/>
</dbReference>
<evidence type="ECO:0000259" key="3">
    <source>
        <dbReference type="PROSITE" id="PS50222"/>
    </source>
</evidence>
<sequence length="181" mass="20389">MGSLPMCNCRAGQQPDQWTEVRVDDLETKRLETARKLFELADLNGDGLLSVDEFSEMGLNQTKVHAEKQLTPGDEQLIKDEFVQKYQRELDSSLRPVTCDEYQEYILRFANRIDPGDFKAQSMMLEGFLVEATIARCIAVEEASALPTILTSELGREWGKTQWPQEPLDNADCGGVTPSQT</sequence>
<dbReference type="SUPFAM" id="SSF47473">
    <property type="entry name" value="EF-hand"/>
    <property type="match status" value="1"/>
</dbReference>
<dbReference type="GO" id="GO:0005509">
    <property type="term" value="F:calcium ion binding"/>
    <property type="evidence" value="ECO:0007669"/>
    <property type="project" value="InterPro"/>
</dbReference>
<dbReference type="Gene3D" id="1.10.238.10">
    <property type="entry name" value="EF-hand"/>
    <property type="match status" value="1"/>
</dbReference>
<evidence type="ECO:0000313" key="7">
    <source>
        <dbReference type="Proteomes" id="UP001152797"/>
    </source>
</evidence>
<evidence type="ECO:0000256" key="1">
    <source>
        <dbReference type="ARBA" id="ARBA00022837"/>
    </source>
</evidence>
<evidence type="ECO:0000256" key="2">
    <source>
        <dbReference type="SAM" id="MobiDB-lite"/>
    </source>
</evidence>
<dbReference type="PROSITE" id="PS00018">
    <property type="entry name" value="EF_HAND_1"/>
    <property type="match status" value="1"/>
</dbReference>
<feature type="region of interest" description="Disordered" evidence="2">
    <location>
        <begin position="161"/>
        <end position="181"/>
    </location>
</feature>
<comment type="caution">
    <text evidence="4">The sequence shown here is derived from an EMBL/GenBank/DDBJ whole genome shotgun (WGS) entry which is preliminary data.</text>
</comment>
<keyword evidence="1" id="KW-0106">Calcium</keyword>
<evidence type="ECO:0000313" key="5">
    <source>
        <dbReference type="EMBL" id="CAL1131016.1"/>
    </source>
</evidence>
<accession>A0A9P1BQK2</accession>